<dbReference type="Proteomes" id="UP001607302">
    <property type="component" value="Unassembled WGS sequence"/>
</dbReference>
<proteinExistence type="predicted"/>
<reference evidence="1 2" key="1">
    <citation type="journal article" date="2024" name="Ann. Entomol. Soc. Am.">
        <title>Genomic analyses of the southern and eastern yellowjacket wasps (Hymenoptera: Vespidae) reveal evolutionary signatures of social life.</title>
        <authorList>
            <person name="Catto M.A."/>
            <person name="Caine P.B."/>
            <person name="Orr S.E."/>
            <person name="Hunt B.G."/>
            <person name="Goodisman M.A.D."/>
        </authorList>
    </citation>
    <scope>NUCLEOTIDE SEQUENCE [LARGE SCALE GENOMIC DNA]</scope>
    <source>
        <strain evidence="1">233</strain>
        <tissue evidence="1">Head and thorax</tissue>
    </source>
</reference>
<sequence length="94" mass="10586">MLAQRDYDDRPSASVLTVYDFHSDTAIENATVGIDDPLLPAFSLSCQDSSIDDRSTSIRPICPVFSTQETRNRLVDLDTPDTQAPLNRFKRPRK</sequence>
<gene>
    <name evidence="1" type="ORF">V1478_008751</name>
</gene>
<evidence type="ECO:0000313" key="1">
    <source>
        <dbReference type="EMBL" id="KAL2724238.1"/>
    </source>
</evidence>
<accession>A0ABD2AUF7</accession>
<organism evidence="1 2">
    <name type="scientific">Vespula squamosa</name>
    <name type="common">Southern yellow jacket</name>
    <name type="synonym">Wasp</name>
    <dbReference type="NCBI Taxonomy" id="30214"/>
    <lineage>
        <taxon>Eukaryota</taxon>
        <taxon>Metazoa</taxon>
        <taxon>Ecdysozoa</taxon>
        <taxon>Arthropoda</taxon>
        <taxon>Hexapoda</taxon>
        <taxon>Insecta</taxon>
        <taxon>Pterygota</taxon>
        <taxon>Neoptera</taxon>
        <taxon>Endopterygota</taxon>
        <taxon>Hymenoptera</taxon>
        <taxon>Apocrita</taxon>
        <taxon>Aculeata</taxon>
        <taxon>Vespoidea</taxon>
        <taxon>Vespidae</taxon>
        <taxon>Vespinae</taxon>
        <taxon>Vespula</taxon>
    </lineage>
</organism>
<dbReference type="EMBL" id="JAUDFV010000139">
    <property type="protein sequence ID" value="KAL2724238.1"/>
    <property type="molecule type" value="Genomic_DNA"/>
</dbReference>
<evidence type="ECO:0000313" key="2">
    <source>
        <dbReference type="Proteomes" id="UP001607302"/>
    </source>
</evidence>
<name>A0ABD2AUF7_VESSQ</name>
<comment type="caution">
    <text evidence="1">The sequence shown here is derived from an EMBL/GenBank/DDBJ whole genome shotgun (WGS) entry which is preliminary data.</text>
</comment>
<keyword evidence="2" id="KW-1185">Reference proteome</keyword>
<dbReference type="AlphaFoldDB" id="A0ABD2AUF7"/>
<protein>
    <submittedName>
        <fullName evidence="1">Uncharacterized protein</fullName>
    </submittedName>
</protein>